<comment type="function">
    <text evidence="5">Acylhydrolase that catalyzes the hydrolysis of phospholipids at the sn-1 position.</text>
</comment>
<evidence type="ECO:0000256" key="1">
    <source>
        <dbReference type="ARBA" id="ARBA00010701"/>
    </source>
</evidence>
<gene>
    <name evidence="7" type="ORF">CCACVL1_15793</name>
</gene>
<dbReference type="CDD" id="cd00519">
    <property type="entry name" value="Lipase_3"/>
    <property type="match status" value="1"/>
</dbReference>
<dbReference type="OrthoDB" id="438440at2759"/>
<evidence type="ECO:0000313" key="8">
    <source>
        <dbReference type="Proteomes" id="UP000188268"/>
    </source>
</evidence>
<keyword evidence="8" id="KW-1185">Reference proteome</keyword>
<dbReference type="InterPro" id="IPR002921">
    <property type="entry name" value="Fungal_lipase-type"/>
</dbReference>
<protein>
    <recommendedName>
        <fullName evidence="5">Phospholipase A1</fullName>
        <ecNumber evidence="5">3.1.1.-</ecNumber>
    </recommendedName>
</protein>
<dbReference type="EMBL" id="AWWV01010891">
    <property type="protein sequence ID" value="OMO76269.1"/>
    <property type="molecule type" value="Genomic_DNA"/>
</dbReference>
<keyword evidence="2 5" id="KW-0378">Hydrolase</keyword>
<sequence>MADASIASRWKDLSGQNNWNGLLHPLDPDLRRYIIHYGERTAAVGDLFDGVNCKSSKKDFFSISCLVKGNKFKYEVTHFFYAGSRPTSVNPAWFGYVAVTTDDGKAVLGRRDILVVWRGTRTATEWLNNARLYAVSASDLFKEDTEAKVHCGYLTIYTGSWPDSVSNKISAREQVPDAVRELLTKYKDEEGEVSITVTGFSLGGALATLNAMDIVANNHNRIRITGHPAKSCMVTAFTFGAPFVGNSGLLELYEKLVHDHNFHLLRIKNYNDPVPKLPYPSVGYVHLGEELIVNSSISDYLKRTRYGRSIVDDQEEEDLAKIMDPEERESRGLFKDNFSWFSAHSMDVYLHSVAGLKEKDGKILFELDSEPHYHDYALVNKHLDRLRDEYGIPANWWEDENRKNMVQMEDGSWVNKNATTSN</sequence>
<name>A0A1R3I146_COCAP</name>
<dbReference type="Proteomes" id="UP000188268">
    <property type="component" value="Unassembled WGS sequence"/>
</dbReference>
<dbReference type="InterPro" id="IPR033556">
    <property type="entry name" value="PLA"/>
</dbReference>
<dbReference type="OMA" id="HYIHAGS"/>
<organism evidence="7 8">
    <name type="scientific">Corchorus capsularis</name>
    <name type="common">Jute</name>
    <dbReference type="NCBI Taxonomy" id="210143"/>
    <lineage>
        <taxon>Eukaryota</taxon>
        <taxon>Viridiplantae</taxon>
        <taxon>Streptophyta</taxon>
        <taxon>Embryophyta</taxon>
        <taxon>Tracheophyta</taxon>
        <taxon>Spermatophyta</taxon>
        <taxon>Magnoliopsida</taxon>
        <taxon>eudicotyledons</taxon>
        <taxon>Gunneridae</taxon>
        <taxon>Pentapetalae</taxon>
        <taxon>rosids</taxon>
        <taxon>malvids</taxon>
        <taxon>Malvales</taxon>
        <taxon>Malvaceae</taxon>
        <taxon>Grewioideae</taxon>
        <taxon>Apeibeae</taxon>
        <taxon>Corchorus</taxon>
    </lineage>
</organism>
<keyword evidence="4 5" id="KW-0443">Lipid metabolism</keyword>
<dbReference type="Gene3D" id="3.40.50.1820">
    <property type="entry name" value="alpha/beta hydrolase"/>
    <property type="match status" value="1"/>
</dbReference>
<evidence type="ECO:0000256" key="4">
    <source>
        <dbReference type="ARBA" id="ARBA00023098"/>
    </source>
</evidence>
<keyword evidence="3 5" id="KW-0442">Lipid degradation</keyword>
<dbReference type="PANTHER" id="PTHR31828:SF20">
    <property type="entry name" value="PHOSPHOLIPASE A1"/>
    <property type="match status" value="1"/>
</dbReference>
<evidence type="ECO:0000313" key="7">
    <source>
        <dbReference type="EMBL" id="OMO76269.1"/>
    </source>
</evidence>
<dbReference type="EC" id="3.1.1.-" evidence="5"/>
<dbReference type="PANTHER" id="PTHR31828">
    <property type="entry name" value="PHOSPHOLIPASE A1-IIGAMMA"/>
    <property type="match status" value="1"/>
</dbReference>
<evidence type="ECO:0000256" key="3">
    <source>
        <dbReference type="ARBA" id="ARBA00022963"/>
    </source>
</evidence>
<evidence type="ECO:0000259" key="6">
    <source>
        <dbReference type="Pfam" id="PF01764"/>
    </source>
</evidence>
<reference evidence="7 8" key="1">
    <citation type="submission" date="2013-09" db="EMBL/GenBank/DDBJ databases">
        <title>Corchorus capsularis genome sequencing.</title>
        <authorList>
            <person name="Alam M."/>
            <person name="Haque M.S."/>
            <person name="Islam M.S."/>
            <person name="Emdad E.M."/>
            <person name="Islam M.M."/>
            <person name="Ahmed B."/>
            <person name="Halim A."/>
            <person name="Hossen Q.M.M."/>
            <person name="Hossain M.Z."/>
            <person name="Ahmed R."/>
            <person name="Khan M.M."/>
            <person name="Islam R."/>
            <person name="Rashid M.M."/>
            <person name="Khan S.A."/>
            <person name="Rahman M.S."/>
            <person name="Alam M."/>
        </authorList>
    </citation>
    <scope>NUCLEOTIDE SEQUENCE [LARGE SCALE GENOMIC DNA]</scope>
    <source>
        <strain evidence="8">cv. CVL-1</strain>
        <tissue evidence="7">Whole seedling</tissue>
    </source>
</reference>
<comment type="similarity">
    <text evidence="1 5">Belongs to the AB hydrolase superfamily. Lipase family.</text>
</comment>
<dbReference type="GO" id="GO:0008970">
    <property type="term" value="F:phospholipase A1 activity"/>
    <property type="evidence" value="ECO:0007669"/>
    <property type="project" value="UniProtKB-UniRule"/>
</dbReference>
<dbReference type="STRING" id="210143.A0A1R3I146"/>
<dbReference type="InterPro" id="IPR029058">
    <property type="entry name" value="AB_hydrolase_fold"/>
</dbReference>
<feature type="domain" description="Fungal lipase-type" evidence="6">
    <location>
        <begin position="115"/>
        <end position="279"/>
    </location>
</feature>
<dbReference type="SUPFAM" id="SSF53474">
    <property type="entry name" value="alpha/beta-Hydrolases"/>
    <property type="match status" value="1"/>
</dbReference>
<proteinExistence type="inferred from homology"/>
<evidence type="ECO:0000256" key="2">
    <source>
        <dbReference type="ARBA" id="ARBA00022801"/>
    </source>
</evidence>
<dbReference type="AlphaFoldDB" id="A0A1R3I146"/>
<dbReference type="Pfam" id="PF01764">
    <property type="entry name" value="Lipase_3"/>
    <property type="match status" value="1"/>
</dbReference>
<evidence type="ECO:0000256" key="5">
    <source>
        <dbReference type="RuleBase" id="RU367093"/>
    </source>
</evidence>
<dbReference type="Gramene" id="OMO76269">
    <property type="protein sequence ID" value="OMO76269"/>
    <property type="gene ID" value="CCACVL1_15793"/>
</dbReference>
<dbReference type="GO" id="GO:0016042">
    <property type="term" value="P:lipid catabolic process"/>
    <property type="evidence" value="ECO:0007669"/>
    <property type="project" value="UniProtKB-UniRule"/>
</dbReference>
<comment type="caution">
    <text evidence="7">The sequence shown here is derived from an EMBL/GenBank/DDBJ whole genome shotgun (WGS) entry which is preliminary data.</text>
</comment>
<accession>A0A1R3I146</accession>